<dbReference type="AlphaFoldDB" id="A0A6J1CTC5"/>
<dbReference type="GO" id="GO:0008270">
    <property type="term" value="F:zinc ion binding"/>
    <property type="evidence" value="ECO:0007669"/>
    <property type="project" value="UniProtKB-KW"/>
</dbReference>
<dbReference type="PANTHER" id="PTHR46527:SF1">
    <property type="entry name" value="NUCLEOPORIN NUP42"/>
    <property type="match status" value="1"/>
</dbReference>
<protein>
    <submittedName>
        <fullName evidence="10">Zinc finger CCCH domain-containing protein 16</fullName>
    </submittedName>
</protein>
<dbReference type="GO" id="GO:0005634">
    <property type="term" value="C:nucleus"/>
    <property type="evidence" value="ECO:0007669"/>
    <property type="project" value="UniProtKB-SubCell"/>
</dbReference>
<dbReference type="Pfam" id="PF00642">
    <property type="entry name" value="zf-CCCH"/>
    <property type="match status" value="1"/>
</dbReference>
<dbReference type="PROSITE" id="PS50103">
    <property type="entry name" value="ZF_C3H1"/>
    <property type="match status" value="1"/>
</dbReference>
<evidence type="ECO:0000313" key="10">
    <source>
        <dbReference type="RefSeq" id="XP_022144416.1"/>
    </source>
</evidence>
<feature type="region of interest" description="Disordered" evidence="7">
    <location>
        <begin position="33"/>
        <end position="108"/>
    </location>
</feature>
<dbReference type="OrthoDB" id="250836at2759"/>
<name>A0A6J1CTC5_MOMCH</name>
<dbReference type="InterPro" id="IPR036855">
    <property type="entry name" value="Znf_CCCH_sf"/>
</dbReference>
<dbReference type="SMART" id="SM00356">
    <property type="entry name" value="ZnF_C3H1"/>
    <property type="match status" value="1"/>
</dbReference>
<evidence type="ECO:0000256" key="2">
    <source>
        <dbReference type="ARBA" id="ARBA00022723"/>
    </source>
</evidence>
<keyword evidence="9" id="KW-1185">Reference proteome</keyword>
<dbReference type="RefSeq" id="XP_022144416.1">
    <property type="nucleotide sequence ID" value="XM_022288724.1"/>
</dbReference>
<accession>A0A6J1CTC5</accession>
<evidence type="ECO:0000256" key="7">
    <source>
        <dbReference type="SAM" id="MobiDB-lite"/>
    </source>
</evidence>
<dbReference type="Gene3D" id="4.10.1000.10">
    <property type="entry name" value="Zinc finger, CCCH-type"/>
    <property type="match status" value="1"/>
</dbReference>
<feature type="compositionally biased region" description="Polar residues" evidence="7">
    <location>
        <begin position="85"/>
        <end position="105"/>
    </location>
</feature>
<reference evidence="10" key="1">
    <citation type="submission" date="2025-08" db="UniProtKB">
        <authorList>
            <consortium name="RefSeq"/>
        </authorList>
    </citation>
    <scope>IDENTIFICATION</scope>
</reference>
<dbReference type="GeneID" id="111014106"/>
<keyword evidence="3 6" id="KW-0863">Zinc-finger</keyword>
<gene>
    <name evidence="10" type="primary">LOC111014106</name>
</gene>
<feature type="region of interest" description="Disordered" evidence="7">
    <location>
        <begin position="202"/>
        <end position="227"/>
    </location>
</feature>
<evidence type="ECO:0000256" key="3">
    <source>
        <dbReference type="ARBA" id="ARBA00022771"/>
    </source>
</evidence>
<organism evidence="9 10">
    <name type="scientific">Momordica charantia</name>
    <name type="common">Bitter gourd</name>
    <name type="synonym">Balsam pear</name>
    <dbReference type="NCBI Taxonomy" id="3673"/>
    <lineage>
        <taxon>Eukaryota</taxon>
        <taxon>Viridiplantae</taxon>
        <taxon>Streptophyta</taxon>
        <taxon>Embryophyta</taxon>
        <taxon>Tracheophyta</taxon>
        <taxon>Spermatophyta</taxon>
        <taxon>Magnoliopsida</taxon>
        <taxon>eudicotyledons</taxon>
        <taxon>Gunneridae</taxon>
        <taxon>Pentapetalae</taxon>
        <taxon>rosids</taxon>
        <taxon>fabids</taxon>
        <taxon>Cucurbitales</taxon>
        <taxon>Cucurbitaceae</taxon>
        <taxon>Momordiceae</taxon>
        <taxon>Momordica</taxon>
    </lineage>
</organism>
<feature type="domain" description="C3H1-type" evidence="8">
    <location>
        <begin position="2"/>
        <end position="29"/>
    </location>
</feature>
<keyword evidence="5" id="KW-0539">Nucleus</keyword>
<keyword evidence="4 6" id="KW-0862">Zinc</keyword>
<evidence type="ECO:0000256" key="5">
    <source>
        <dbReference type="ARBA" id="ARBA00023242"/>
    </source>
</evidence>
<proteinExistence type="predicted"/>
<evidence type="ECO:0000259" key="8">
    <source>
        <dbReference type="PROSITE" id="PS50103"/>
    </source>
</evidence>
<dbReference type="InterPro" id="IPR000571">
    <property type="entry name" value="Znf_CCCH"/>
</dbReference>
<dbReference type="Proteomes" id="UP000504603">
    <property type="component" value="Unplaced"/>
</dbReference>
<evidence type="ECO:0000313" key="9">
    <source>
        <dbReference type="Proteomes" id="UP000504603"/>
    </source>
</evidence>
<dbReference type="KEGG" id="mcha:111014106"/>
<dbReference type="PANTHER" id="PTHR46527">
    <property type="entry name" value="NUCLEOPORIN-LIKE PROTEIN 2"/>
    <property type="match status" value="1"/>
</dbReference>
<evidence type="ECO:0000256" key="6">
    <source>
        <dbReference type="PROSITE-ProRule" id="PRU00723"/>
    </source>
</evidence>
<comment type="subcellular location">
    <subcellularLocation>
        <location evidence="1">Nucleus</location>
    </subcellularLocation>
</comment>
<evidence type="ECO:0000256" key="1">
    <source>
        <dbReference type="ARBA" id="ARBA00004123"/>
    </source>
</evidence>
<dbReference type="SUPFAM" id="SSF90229">
    <property type="entry name" value="CCCH zinc finger"/>
    <property type="match status" value="1"/>
</dbReference>
<feature type="compositionally biased region" description="Polar residues" evidence="7">
    <location>
        <begin position="33"/>
        <end position="51"/>
    </location>
</feature>
<dbReference type="InterPro" id="IPR051767">
    <property type="entry name" value="Nucleoporin_NUP42"/>
</dbReference>
<keyword evidence="2 6" id="KW-0479">Metal-binding</keyword>
<feature type="zinc finger region" description="C3H1-type" evidence="6">
    <location>
        <begin position="2"/>
        <end position="29"/>
    </location>
</feature>
<evidence type="ECO:0000256" key="4">
    <source>
        <dbReference type="ARBA" id="ARBA00022833"/>
    </source>
</evidence>
<sequence>MQYKKDLCRNFQRGSCKYGERCRYIHATQQPQNSGSFGFGMQTSSQHQQKPNPFGFGVHSTGQSKAAADFGSKQNQYKPFENKWTRSSTPSGNAPSQKSDNQPPSANHKCTDGESCKCQIVEDFQNERPLWKLTCYGHSKSEPCDIVGDVSYEELRAIAYDEAKRGISLQSIVERERNLLNSKLAEFDSLLHKPYVTPVNHTPGNQSSFLGTNSHSTLPSAQNSAHPSLSSFSQLGASLNTGFGARPSNPPNNAFGQPVQLSSALRKSSAFGVANFPSTSAVAVAGALGSQLPSQTFGNSTLSGFNNSGLANIGSNLFSSPAILTNFPPTDASSTIFSTSSNLSAGEQIASNAQLVHNLQQENSSVDVSIWLKEKWVPGEIPEVAPPDAVVQ</sequence>